<dbReference type="PROSITE" id="PS50002">
    <property type="entry name" value="SH3"/>
    <property type="match status" value="1"/>
</dbReference>
<dbReference type="Proteomes" id="UP000242188">
    <property type="component" value="Unassembled WGS sequence"/>
</dbReference>
<dbReference type="Gene3D" id="2.30.30.40">
    <property type="entry name" value="SH3 Domains"/>
    <property type="match status" value="1"/>
</dbReference>
<gene>
    <name evidence="6" type="ORF">KP79_PYT20225</name>
</gene>
<evidence type="ECO:0000259" key="5">
    <source>
        <dbReference type="PROSITE" id="PS50002"/>
    </source>
</evidence>
<reference evidence="6 7" key="1">
    <citation type="journal article" date="2017" name="Nat. Ecol. Evol.">
        <title>Scallop genome provides insights into evolution of bilaterian karyotype and development.</title>
        <authorList>
            <person name="Wang S."/>
            <person name="Zhang J."/>
            <person name="Jiao W."/>
            <person name="Li J."/>
            <person name="Xun X."/>
            <person name="Sun Y."/>
            <person name="Guo X."/>
            <person name="Huan P."/>
            <person name="Dong B."/>
            <person name="Zhang L."/>
            <person name="Hu X."/>
            <person name="Sun X."/>
            <person name="Wang J."/>
            <person name="Zhao C."/>
            <person name="Wang Y."/>
            <person name="Wang D."/>
            <person name="Huang X."/>
            <person name="Wang R."/>
            <person name="Lv J."/>
            <person name="Li Y."/>
            <person name="Zhang Z."/>
            <person name="Liu B."/>
            <person name="Lu W."/>
            <person name="Hui Y."/>
            <person name="Liang J."/>
            <person name="Zhou Z."/>
            <person name="Hou R."/>
            <person name="Li X."/>
            <person name="Liu Y."/>
            <person name="Li H."/>
            <person name="Ning X."/>
            <person name="Lin Y."/>
            <person name="Zhao L."/>
            <person name="Xing Q."/>
            <person name="Dou J."/>
            <person name="Li Y."/>
            <person name="Mao J."/>
            <person name="Guo H."/>
            <person name="Dou H."/>
            <person name="Li T."/>
            <person name="Mu C."/>
            <person name="Jiang W."/>
            <person name="Fu Q."/>
            <person name="Fu X."/>
            <person name="Miao Y."/>
            <person name="Liu J."/>
            <person name="Yu Q."/>
            <person name="Li R."/>
            <person name="Liao H."/>
            <person name="Li X."/>
            <person name="Kong Y."/>
            <person name="Jiang Z."/>
            <person name="Chourrout D."/>
            <person name="Li R."/>
            <person name="Bao Z."/>
        </authorList>
    </citation>
    <scope>NUCLEOTIDE SEQUENCE [LARGE SCALE GENOMIC DNA]</scope>
    <source>
        <strain evidence="6 7">PY_sf001</strain>
    </source>
</reference>
<evidence type="ECO:0000256" key="2">
    <source>
        <dbReference type="ARBA" id="ARBA00022553"/>
    </source>
</evidence>
<keyword evidence="2" id="KW-0597">Phosphoprotein</keyword>
<feature type="domain" description="SH3" evidence="5">
    <location>
        <begin position="259"/>
        <end position="316"/>
    </location>
</feature>
<dbReference type="PANTHER" id="PTHR23169">
    <property type="entry name" value="ENVOPLAKIN"/>
    <property type="match status" value="1"/>
</dbReference>
<proteinExistence type="predicted"/>
<dbReference type="EMBL" id="NEDP02005440">
    <property type="protein sequence ID" value="OWF40872.1"/>
    <property type="molecule type" value="Genomic_DNA"/>
</dbReference>
<dbReference type="InterPro" id="IPR035915">
    <property type="entry name" value="Plakin_repeat_sf"/>
</dbReference>
<dbReference type="Gene3D" id="3.90.1290.10">
    <property type="entry name" value="Plakin repeat"/>
    <property type="match status" value="2"/>
</dbReference>
<dbReference type="Pfam" id="PF17902">
    <property type="entry name" value="SH3_10"/>
    <property type="match status" value="1"/>
</dbReference>
<dbReference type="AlphaFoldDB" id="A0A210PWP0"/>
<dbReference type="InterPro" id="IPR001452">
    <property type="entry name" value="SH3_domain"/>
</dbReference>
<sequence length="834" mass="95290">MWSRWSVQKKMAEEDVQKCMDWLFKTQDELLTSPFGTCQSDVTSAIAAQRNRNKEVQSYGVNLNKIFTKHQLGQKETMDISAAYESVKAVSGKKSSCLEVLSGIASLEDSIQSLSCEFDARSVHLVNMMENNKQTDRNNQSNENLARTAQGCVVAVRNNWRWINTVLQCSQVHLHNAASYQEFFHEVEEVEYWMNTTMSRIHLTFDRSKLSGDKADVNCIQTEMKDVLLAYLQWQGKVESLFDRAKRIVPVPNRIRKLEDPRPVIAIAGYKTSEIEFQEGETLTLLDNSDRTKWMVKNAREQTCLVPAVLFVIPGPSGPAIDAIMRLRTQLLALWTMSIKRLGYQMIAFMLMVFRDWSEEEIKSLQGMGPKDRNDLIRVMNNIEKTLYDTWNGYGDFKDLQERIARLRMILEEGDKDGTGSPFTAVVQLKSLDNLLSKYKDFWAYWETFKVIVELVREPKHLLVCDKWDQLRFVSTAHFVKFWDTTVNLNLSDLSRMDTAVTFHETPRVPFPPRPPKKEEEMMMEEVQEQFTQNTMTMEETGPPAYQEQEDESYEEYYEETVTESVMSSVAEERQTFTISSVKDPRTKNDFITPQEAVLLGIIDQATNQYVNIVTKETMTMGAAINRGIVQITFQSSEKIREEDQSYGLITIKTVKDTRPFKIRKVLDPSTEEELTVAQANAKNIIDDVKGTYTTEDGDVISIRDAIHSGLVIADFEEGENGEDQDETQMKTYAVHGVVNQRLKSKVSFTDAVDDGLLDRKDGQYVNNVTGDKVPVQEAIMRGFIKARLVTDTSKLDIDPSNNIVIDRIEKARSKILSAVRSAHAFKGLTNGKH</sequence>
<comment type="caution">
    <text evidence="6">The sequence shown here is derived from an EMBL/GenBank/DDBJ whole genome shotgun (WGS) entry which is preliminary data.</text>
</comment>
<protein>
    <submittedName>
        <fullName evidence="6">Dystonin</fullName>
    </submittedName>
</protein>
<dbReference type="SUPFAM" id="SSF75399">
    <property type="entry name" value="Plakin repeat"/>
    <property type="match status" value="2"/>
</dbReference>
<name>A0A210PWP0_MIZYE</name>
<dbReference type="SUPFAM" id="SSF46966">
    <property type="entry name" value="Spectrin repeat"/>
    <property type="match status" value="1"/>
</dbReference>
<evidence type="ECO:0000313" key="7">
    <source>
        <dbReference type="Proteomes" id="UP000242188"/>
    </source>
</evidence>
<evidence type="ECO:0000256" key="3">
    <source>
        <dbReference type="ARBA" id="ARBA00022737"/>
    </source>
</evidence>
<dbReference type="GO" id="GO:0045104">
    <property type="term" value="P:intermediate filament cytoskeleton organization"/>
    <property type="evidence" value="ECO:0007669"/>
    <property type="project" value="InterPro"/>
</dbReference>
<dbReference type="STRING" id="6573.A0A210PWP0"/>
<evidence type="ECO:0000256" key="4">
    <source>
        <dbReference type="PROSITE-ProRule" id="PRU00192"/>
    </source>
</evidence>
<accession>A0A210PWP0</accession>
<dbReference type="InterPro" id="IPR041615">
    <property type="entry name" value="Desmoplakin_SH3"/>
</dbReference>
<dbReference type="OrthoDB" id="18740at2759"/>
<keyword evidence="1 4" id="KW-0728">SH3 domain</keyword>
<organism evidence="6 7">
    <name type="scientific">Mizuhopecten yessoensis</name>
    <name type="common">Japanese scallop</name>
    <name type="synonym">Patinopecten yessoensis</name>
    <dbReference type="NCBI Taxonomy" id="6573"/>
    <lineage>
        <taxon>Eukaryota</taxon>
        <taxon>Metazoa</taxon>
        <taxon>Spiralia</taxon>
        <taxon>Lophotrochozoa</taxon>
        <taxon>Mollusca</taxon>
        <taxon>Bivalvia</taxon>
        <taxon>Autobranchia</taxon>
        <taxon>Pteriomorphia</taxon>
        <taxon>Pectinida</taxon>
        <taxon>Pectinoidea</taxon>
        <taxon>Pectinidae</taxon>
        <taxon>Mizuhopecten</taxon>
    </lineage>
</organism>
<dbReference type="Gene3D" id="1.20.58.60">
    <property type="match status" value="1"/>
</dbReference>
<keyword evidence="7" id="KW-1185">Reference proteome</keyword>
<evidence type="ECO:0000256" key="1">
    <source>
        <dbReference type="ARBA" id="ARBA00022443"/>
    </source>
</evidence>
<evidence type="ECO:0000313" key="6">
    <source>
        <dbReference type="EMBL" id="OWF40872.1"/>
    </source>
</evidence>
<keyword evidence="3" id="KW-0677">Repeat</keyword>
<dbReference type="InterPro" id="IPR043197">
    <property type="entry name" value="Plakin"/>
</dbReference>